<dbReference type="CDD" id="cd12204">
    <property type="entry name" value="CBD_like"/>
    <property type="match status" value="1"/>
</dbReference>
<dbReference type="GO" id="GO:0006032">
    <property type="term" value="P:chitin catabolic process"/>
    <property type="evidence" value="ECO:0007669"/>
    <property type="project" value="UniProtKB-KW"/>
</dbReference>
<reference evidence="7 8" key="1">
    <citation type="submission" date="2016-03" db="EMBL/GenBank/DDBJ databases">
        <title>Complete genome sequence of Shewanella psychrophila WP2, a deep sea bacterium isolated from west Pacific sediment.</title>
        <authorList>
            <person name="Xu G."/>
            <person name="Jian H."/>
        </authorList>
    </citation>
    <scope>NUCLEOTIDE SEQUENCE [LARGE SCALE GENOMIC DNA]</scope>
    <source>
        <strain evidence="7 8">WP2</strain>
    </source>
</reference>
<dbReference type="GO" id="GO:0008843">
    <property type="term" value="F:endochitinase activity"/>
    <property type="evidence" value="ECO:0007669"/>
    <property type="project" value="UniProtKB-EC"/>
</dbReference>
<dbReference type="CDD" id="cd12215">
    <property type="entry name" value="ChiC_BD"/>
    <property type="match status" value="1"/>
</dbReference>
<dbReference type="InterPro" id="IPR029070">
    <property type="entry name" value="Chitinase_insertion_sf"/>
</dbReference>
<dbReference type="STRING" id="225848.Sps_00529"/>
<dbReference type="Pfam" id="PF17957">
    <property type="entry name" value="Big_7"/>
    <property type="match status" value="3"/>
</dbReference>
<keyword evidence="4" id="KW-0624">Polysaccharide degradation</keyword>
<dbReference type="InterPro" id="IPR036573">
    <property type="entry name" value="CBM_sf_5/12"/>
</dbReference>
<dbReference type="GO" id="GO:0030246">
    <property type="term" value="F:carbohydrate binding"/>
    <property type="evidence" value="ECO:0007669"/>
    <property type="project" value="InterPro"/>
</dbReference>
<dbReference type="Gene3D" id="3.10.50.10">
    <property type="match status" value="1"/>
</dbReference>
<dbReference type="Gene3D" id="3.20.20.80">
    <property type="entry name" value="Glycosidases"/>
    <property type="match status" value="1"/>
</dbReference>
<evidence type="ECO:0000256" key="4">
    <source>
        <dbReference type="ARBA" id="ARBA00023326"/>
    </source>
</evidence>
<dbReference type="InterPro" id="IPR050314">
    <property type="entry name" value="Glycosyl_Hydrlase_18"/>
</dbReference>
<dbReference type="Pfam" id="PF00704">
    <property type="entry name" value="Glyco_hydro_18"/>
    <property type="match status" value="1"/>
</dbReference>
<keyword evidence="7" id="KW-0326">Glycosidase</keyword>
<dbReference type="GO" id="GO:0005576">
    <property type="term" value="C:extracellular region"/>
    <property type="evidence" value="ECO:0007669"/>
    <property type="project" value="InterPro"/>
</dbReference>
<organism evidence="7 8">
    <name type="scientific">Shewanella psychrophila</name>
    <dbReference type="NCBI Taxonomy" id="225848"/>
    <lineage>
        <taxon>Bacteria</taxon>
        <taxon>Pseudomonadati</taxon>
        <taxon>Pseudomonadota</taxon>
        <taxon>Gammaproteobacteria</taxon>
        <taxon>Alteromonadales</taxon>
        <taxon>Shewanellaceae</taxon>
        <taxon>Shewanella</taxon>
    </lineage>
</organism>
<dbReference type="EC" id="3.2.1.14" evidence="7"/>
<evidence type="ECO:0000256" key="2">
    <source>
        <dbReference type="ARBA" id="ARBA00023024"/>
    </source>
</evidence>
<evidence type="ECO:0000313" key="7">
    <source>
        <dbReference type="EMBL" id="AQS35727.1"/>
    </source>
</evidence>
<protein>
    <submittedName>
        <fullName evidence="7">Chitinase family 18</fullName>
        <ecNumber evidence="7">3.2.1.14</ecNumber>
    </submittedName>
</protein>
<dbReference type="SUPFAM" id="SSF54556">
    <property type="entry name" value="Chitinase insertion domain"/>
    <property type="match status" value="1"/>
</dbReference>
<dbReference type="Pfam" id="PF06483">
    <property type="entry name" value="ChiC"/>
    <property type="match status" value="1"/>
</dbReference>
<dbReference type="PANTHER" id="PTHR11177:SF308">
    <property type="entry name" value="CHITINASE A"/>
    <property type="match status" value="1"/>
</dbReference>
<keyword evidence="2" id="KW-0146">Chitin degradation</keyword>
<dbReference type="InterPro" id="IPR003610">
    <property type="entry name" value="CBM5/12"/>
</dbReference>
<dbReference type="GO" id="GO:0008061">
    <property type="term" value="F:chitin binding"/>
    <property type="evidence" value="ECO:0007669"/>
    <property type="project" value="InterPro"/>
</dbReference>
<name>A0A1S6HJL8_9GAMM</name>
<dbReference type="GO" id="GO:0000272">
    <property type="term" value="P:polysaccharide catabolic process"/>
    <property type="evidence" value="ECO:0007669"/>
    <property type="project" value="UniProtKB-KW"/>
</dbReference>
<evidence type="ECO:0000259" key="6">
    <source>
        <dbReference type="PROSITE" id="PS51910"/>
    </source>
</evidence>
<dbReference type="AlphaFoldDB" id="A0A1S6HJL8"/>
<dbReference type="InterPro" id="IPR011583">
    <property type="entry name" value="Chitinase_II/V-like_cat"/>
</dbReference>
<evidence type="ECO:0000256" key="1">
    <source>
        <dbReference type="ARBA" id="ARBA00022801"/>
    </source>
</evidence>
<proteinExistence type="predicted"/>
<dbReference type="OrthoDB" id="9775889at2"/>
<dbReference type="InterPro" id="IPR017853">
    <property type="entry name" value="GH"/>
</dbReference>
<dbReference type="PANTHER" id="PTHR11177">
    <property type="entry name" value="CHITINASE"/>
    <property type="match status" value="1"/>
</dbReference>
<keyword evidence="1 7" id="KW-0378">Hydrolase</keyword>
<dbReference type="Gene3D" id="2.10.10.20">
    <property type="entry name" value="Carbohydrate-binding module superfamily 5/12"/>
    <property type="match status" value="2"/>
</dbReference>
<dbReference type="SUPFAM" id="SSF51055">
    <property type="entry name" value="Carbohydrate binding domain"/>
    <property type="match status" value="2"/>
</dbReference>
<feature type="chain" id="PRO_5013159369" evidence="5">
    <location>
        <begin position="34"/>
        <end position="1129"/>
    </location>
</feature>
<dbReference type="SUPFAM" id="SSF51445">
    <property type="entry name" value="(Trans)glycosidases"/>
    <property type="match status" value="1"/>
</dbReference>
<dbReference type="InterPro" id="IPR009470">
    <property type="entry name" value="Chi_C"/>
</dbReference>
<feature type="domain" description="GH18" evidence="6">
    <location>
        <begin position="403"/>
        <end position="874"/>
    </location>
</feature>
<dbReference type="Proteomes" id="UP000189545">
    <property type="component" value="Chromosome"/>
</dbReference>
<keyword evidence="8" id="KW-1185">Reference proteome</keyword>
<accession>A0A1S6HJL8</accession>
<dbReference type="EMBL" id="CP014782">
    <property type="protein sequence ID" value="AQS35727.1"/>
    <property type="molecule type" value="Genomic_DNA"/>
</dbReference>
<dbReference type="CDD" id="cd06548">
    <property type="entry name" value="GH18_chitinase"/>
    <property type="match status" value="1"/>
</dbReference>
<evidence type="ECO:0000313" key="8">
    <source>
        <dbReference type="Proteomes" id="UP000189545"/>
    </source>
</evidence>
<keyword evidence="3" id="KW-0119">Carbohydrate metabolism</keyword>
<dbReference type="InterPro" id="IPR001223">
    <property type="entry name" value="Glyco_hydro18_cat"/>
</dbReference>
<dbReference type="KEGG" id="spsw:Sps_00529"/>
<sequence>MSNNTAYFGRRHRLALIISTSLLSQAVVSQAYAVDCQEVAPWLADTVYASTTQVTQQNSLYQNKWWTTNESPVDAGEWGVWETLGQCDGALNQAPTVSILAPQADSTINLHDEVVLNAEAADSDGTVDSLVWTVNDIVVTSPWSADLQGAVVLKAIATDDDGASTEQLVNITVVNSQNLSPVTTITSPTNDSAVKFGDSVLVTANASDPDVGDSISKVELLVDGTLVSTDTSAPYEFSWVTTSTGGHSLQSRAFDAQNDSAVSEVVNINVTAANQLPSVQLSAPTANFTLAVNGELAVSADAQDSDGEIASVSFFANGVLIETDTIAPYSTRYSAVQAGDLSISAEATDNLGATTLSGAVIGYVGDRPTSHEACRPDGLEGDSVYCDIYDEQGREKMGADHARRVIGYFTSWRNGTNGQPSYLVNDIPWDKITHINYAFAHVNSDNKVSVGNPNSLENPATGMTWDGVVGAEMDPEFSYKGHFNLLNKYKKQHPQVKTLISIGGWAETGGYFDDTGNRVASGGFYEMTKTQAGINTFADSVVEFLQTYGFDGADIDYEYATSMAKSGNPDDFAIADPLRATLFGQYDLLMKTLREKLDTAGKQDNKHYMLTVAAPASGYLLRGMEAYQMTRFLDYVNIMSYDLHGAWNDFVGHNAALYDTGEDAELAFWDVYSTAQYGGIGYLNTDWAYHYFRGAMPAGRINIGLPYYTRGWQGVTGGSNGLWGKAALPDQASCPSGTGEGDNNCGYGAQGIDNLWHDLDKDGNEMFAGSNPMWHAKNLEQGITGSYLASYGLDPANDPADKLTGTYERHYDNVAQSSWLWNPSKQVYLSTEDEQVMNTKVQYVVDQGIGGVMFWELAGDFDWYPERNSGQGEYFIGETMTTIAYDKFASATPYGNSVSNSPALANALALSASLSGYKVGDSNYPITPTLTITNNSQSTIPGGAVFEFDISTSTSSQISDQSGMNLAVVTDGSNAASGNVGGLENDFHRISFTLPSYKSIAPGADFGGTIKYYIPVSMPSNFTVTFGGITYDFGQGGETVPDECELDPTAPGCGDTTPPTTDSCSDANIDPSVIPAYPNFPQTDWAGNPSHASGGDRMKDETAVFVALWWTNAKPSTSSGDWDFVCNFN</sequence>
<dbReference type="SMART" id="SM00495">
    <property type="entry name" value="ChtBD3"/>
    <property type="match status" value="2"/>
</dbReference>
<feature type="signal peptide" evidence="5">
    <location>
        <begin position="1"/>
        <end position="33"/>
    </location>
</feature>
<dbReference type="InterPro" id="IPR013783">
    <property type="entry name" value="Ig-like_fold"/>
</dbReference>
<gene>
    <name evidence="7" type="ORF">Sps_00529</name>
</gene>
<evidence type="ECO:0000256" key="3">
    <source>
        <dbReference type="ARBA" id="ARBA00023277"/>
    </source>
</evidence>
<dbReference type="RefSeq" id="WP_077751046.1">
    <property type="nucleotide sequence ID" value="NZ_CP014782.1"/>
</dbReference>
<dbReference type="PROSITE" id="PS51910">
    <property type="entry name" value="GH18_2"/>
    <property type="match status" value="1"/>
</dbReference>
<dbReference type="Gene3D" id="2.60.40.10">
    <property type="entry name" value="Immunoglobulins"/>
    <property type="match status" value="3"/>
</dbReference>
<dbReference type="SMART" id="SM00636">
    <property type="entry name" value="Glyco_18"/>
    <property type="match status" value="1"/>
</dbReference>
<dbReference type="InterPro" id="IPR032798">
    <property type="entry name" value="CBM_5_12_2"/>
</dbReference>
<keyword evidence="5" id="KW-0732">Signal</keyword>
<dbReference type="Pfam" id="PF14600">
    <property type="entry name" value="CBM_5_12_2"/>
    <property type="match status" value="1"/>
</dbReference>
<evidence type="ECO:0000256" key="5">
    <source>
        <dbReference type="SAM" id="SignalP"/>
    </source>
</evidence>